<accession>A0ABD5NJV9</accession>
<dbReference type="EMBL" id="JBHSAQ010000001">
    <property type="protein sequence ID" value="MFC3957150.1"/>
    <property type="molecule type" value="Genomic_DNA"/>
</dbReference>
<keyword evidence="2" id="KW-1185">Reference proteome</keyword>
<gene>
    <name evidence="1" type="ORF">ACFOUR_02020</name>
</gene>
<evidence type="ECO:0000313" key="2">
    <source>
        <dbReference type="Proteomes" id="UP001595846"/>
    </source>
</evidence>
<dbReference type="AlphaFoldDB" id="A0ABD5NJV9"/>
<evidence type="ECO:0008006" key="3">
    <source>
        <dbReference type="Google" id="ProtNLM"/>
    </source>
</evidence>
<dbReference type="Proteomes" id="UP001595846">
    <property type="component" value="Unassembled WGS sequence"/>
</dbReference>
<proteinExistence type="predicted"/>
<sequence>MSSRASLGEIESPKASGDAIEASLIQEIDALGYVGDRTATWHDAVTTGLLEPSTTLPFYGIVVVETETPIEIKACQVRTSNGSRSTRGRFYVKRQAHEQLLDAAGMYLLAVYVPRPGLPNLARAIVPATLVDELLRGRWYDVAADRSEQEVAQLAWSHVIDPETVDESRGGRRVE</sequence>
<dbReference type="GeneID" id="73904685"/>
<dbReference type="InterPro" id="IPR058715">
    <property type="entry name" value="PDDEXK_nuclease-rel"/>
</dbReference>
<evidence type="ECO:0000313" key="1">
    <source>
        <dbReference type="EMBL" id="MFC3957150.1"/>
    </source>
</evidence>
<reference evidence="1 2" key="1">
    <citation type="journal article" date="2019" name="Int. J. Syst. Evol. Microbiol.">
        <title>The Global Catalogue of Microorganisms (GCM) 10K type strain sequencing project: providing services to taxonomists for standard genome sequencing and annotation.</title>
        <authorList>
            <consortium name="The Broad Institute Genomics Platform"/>
            <consortium name="The Broad Institute Genome Sequencing Center for Infectious Disease"/>
            <person name="Wu L."/>
            <person name="Ma J."/>
        </authorList>
    </citation>
    <scope>NUCLEOTIDE SEQUENCE [LARGE SCALE GENOMIC DNA]</scope>
    <source>
        <strain evidence="1 2">IBRC-M 10256</strain>
    </source>
</reference>
<dbReference type="Pfam" id="PF25941">
    <property type="entry name" value="PDDEXK_16"/>
    <property type="match status" value="1"/>
</dbReference>
<organism evidence="1 2">
    <name type="scientific">Halovivax cerinus</name>
    <dbReference type="NCBI Taxonomy" id="1487865"/>
    <lineage>
        <taxon>Archaea</taxon>
        <taxon>Methanobacteriati</taxon>
        <taxon>Methanobacteriota</taxon>
        <taxon>Stenosarchaea group</taxon>
        <taxon>Halobacteria</taxon>
        <taxon>Halobacteriales</taxon>
        <taxon>Natrialbaceae</taxon>
        <taxon>Halovivax</taxon>
    </lineage>
</organism>
<name>A0ABD5NJV9_9EURY</name>
<protein>
    <recommendedName>
        <fullName evidence="3">PD(D/E)XK endonuclease domain-containing protein</fullName>
    </recommendedName>
</protein>
<comment type="caution">
    <text evidence="1">The sequence shown here is derived from an EMBL/GenBank/DDBJ whole genome shotgun (WGS) entry which is preliminary data.</text>
</comment>
<dbReference type="RefSeq" id="WP_256531920.1">
    <property type="nucleotide sequence ID" value="NZ_CP101824.1"/>
</dbReference>